<proteinExistence type="predicted"/>
<dbReference type="InterPro" id="IPR036273">
    <property type="entry name" value="CRAL/TRIO_N_dom_sf"/>
</dbReference>
<name>A0A6N2L7T7_SALVM</name>
<dbReference type="Pfam" id="PF03765">
    <property type="entry name" value="CRAL_TRIO_N"/>
    <property type="match status" value="1"/>
</dbReference>
<gene>
    <name evidence="4" type="ORF">SVIM_LOCUS178659</name>
</gene>
<dbReference type="Gene3D" id="3.40.525.10">
    <property type="entry name" value="CRAL-TRIO lipid binding domain"/>
    <property type="match status" value="1"/>
</dbReference>
<dbReference type="GO" id="GO:0012505">
    <property type="term" value="C:endomembrane system"/>
    <property type="evidence" value="ECO:0007669"/>
    <property type="project" value="UniProtKB-SubCell"/>
</dbReference>
<comment type="subcellular location">
    <subcellularLocation>
        <location evidence="1">Endomembrane system</location>
        <topology evidence="1">Peripheral membrane protein</topology>
    </subcellularLocation>
</comment>
<evidence type="ECO:0000256" key="2">
    <source>
        <dbReference type="SAM" id="MobiDB-lite"/>
    </source>
</evidence>
<dbReference type="SUPFAM" id="SSF46938">
    <property type="entry name" value="CRAL/TRIO N-terminal domain"/>
    <property type="match status" value="1"/>
</dbReference>
<reference evidence="4" key="1">
    <citation type="submission" date="2019-03" db="EMBL/GenBank/DDBJ databases">
        <authorList>
            <person name="Mank J."/>
            <person name="Almeida P."/>
        </authorList>
    </citation>
    <scope>NUCLEOTIDE SEQUENCE</scope>
    <source>
        <strain evidence="4">78183</strain>
    </source>
</reference>
<protein>
    <recommendedName>
        <fullName evidence="3">CRAL/TRIO N-terminal domain-containing protein</fullName>
    </recommendedName>
</protein>
<dbReference type="InterPro" id="IPR051026">
    <property type="entry name" value="PI/PC_transfer"/>
</dbReference>
<dbReference type="PANTHER" id="PTHR45657">
    <property type="entry name" value="CRAL-TRIO DOMAIN-CONTAINING PROTEIN YKL091C-RELATED"/>
    <property type="match status" value="1"/>
</dbReference>
<accession>A0A6N2L7T7</accession>
<dbReference type="SMART" id="SM01100">
    <property type="entry name" value="CRAL_TRIO_N"/>
    <property type="match status" value="1"/>
</dbReference>
<evidence type="ECO:0000259" key="3">
    <source>
        <dbReference type="SMART" id="SM01100"/>
    </source>
</evidence>
<dbReference type="PANTHER" id="PTHR45657:SF1">
    <property type="entry name" value="CRAL-TRIO DOMAIN-CONTAINING PROTEIN YKL091C-RELATED"/>
    <property type="match status" value="1"/>
</dbReference>
<sequence length="204" mass="23420">MCFSTSNSINVSLKLPLICTLRILPLHSCQQARQYYSRGAIFYQVFPSPATFEITNRSSTLQILAMADTLSGPLDPPIKGGHEKSDTEHSEDERKKKLGSLKKKAISASNKFRNSLTKKGRRQSRVMSISFEDDLNADELQAVDAFRQALILDELLPSKHDDRRMMLRFLRARKFDVEKAKQMWSDMIKWRKKFGADTIMEMKS</sequence>
<organism evidence="4">
    <name type="scientific">Salix viminalis</name>
    <name type="common">Common osier</name>
    <name type="synonym">Basket willow</name>
    <dbReference type="NCBI Taxonomy" id="40686"/>
    <lineage>
        <taxon>Eukaryota</taxon>
        <taxon>Viridiplantae</taxon>
        <taxon>Streptophyta</taxon>
        <taxon>Embryophyta</taxon>
        <taxon>Tracheophyta</taxon>
        <taxon>Spermatophyta</taxon>
        <taxon>Magnoliopsida</taxon>
        <taxon>eudicotyledons</taxon>
        <taxon>Gunneridae</taxon>
        <taxon>Pentapetalae</taxon>
        <taxon>rosids</taxon>
        <taxon>fabids</taxon>
        <taxon>Malpighiales</taxon>
        <taxon>Salicaceae</taxon>
        <taxon>Saliceae</taxon>
        <taxon>Salix</taxon>
    </lineage>
</organism>
<evidence type="ECO:0000256" key="1">
    <source>
        <dbReference type="ARBA" id="ARBA00004184"/>
    </source>
</evidence>
<dbReference type="InterPro" id="IPR011074">
    <property type="entry name" value="CRAL/TRIO_N_dom"/>
</dbReference>
<dbReference type="AlphaFoldDB" id="A0A6N2L7T7"/>
<evidence type="ECO:0000313" key="4">
    <source>
        <dbReference type="EMBL" id="VFU35821.1"/>
    </source>
</evidence>
<feature type="domain" description="CRAL/TRIO N-terminal" evidence="3">
    <location>
        <begin position="162"/>
        <end position="187"/>
    </location>
</feature>
<dbReference type="EMBL" id="CAADRP010001112">
    <property type="protein sequence ID" value="VFU35821.1"/>
    <property type="molecule type" value="Genomic_DNA"/>
</dbReference>
<dbReference type="InterPro" id="IPR036865">
    <property type="entry name" value="CRAL-TRIO_dom_sf"/>
</dbReference>
<feature type="region of interest" description="Disordered" evidence="2">
    <location>
        <begin position="73"/>
        <end position="100"/>
    </location>
</feature>
<feature type="compositionally biased region" description="Basic and acidic residues" evidence="2">
    <location>
        <begin position="80"/>
        <end position="95"/>
    </location>
</feature>